<keyword evidence="1" id="KW-0812">Transmembrane</keyword>
<keyword evidence="1" id="KW-1133">Transmembrane helix</keyword>
<keyword evidence="3" id="KW-1185">Reference proteome</keyword>
<dbReference type="KEGG" id="aer:AERYTH_16605"/>
<dbReference type="EMBL" id="CP011502">
    <property type="protein sequence ID" value="ALX06202.1"/>
    <property type="molecule type" value="Genomic_DNA"/>
</dbReference>
<name>A0A0U3T6A8_9ACTN</name>
<gene>
    <name evidence="2" type="ORF">AERYTH_16605</name>
</gene>
<protein>
    <submittedName>
        <fullName evidence="2">Uncharacterized protein</fullName>
    </submittedName>
</protein>
<accession>A0A0U3T6A8</accession>
<keyword evidence="1" id="KW-0472">Membrane</keyword>
<proteinExistence type="predicted"/>
<reference evidence="2 3" key="1">
    <citation type="journal article" date="1991" name="Int. J. Syst. Bacteriol.">
        <title>Description of the erythromycin-producing bacterium Arthrobacter sp. strain NRRL B-3381 as Aeromicrobium erythreum gen. nov., sp. nov.</title>
        <authorList>
            <person name="Miller E.S."/>
            <person name="Woese C.R."/>
            <person name="Brenner S."/>
        </authorList>
    </citation>
    <scope>NUCLEOTIDE SEQUENCE [LARGE SCALE GENOMIC DNA]</scope>
    <source>
        <strain evidence="2 3">AR18</strain>
    </source>
</reference>
<dbReference type="Proteomes" id="UP000067689">
    <property type="component" value="Chromosome"/>
</dbReference>
<organism evidence="2 3">
    <name type="scientific">Aeromicrobium erythreum</name>
    <dbReference type="NCBI Taxonomy" id="2041"/>
    <lineage>
        <taxon>Bacteria</taxon>
        <taxon>Bacillati</taxon>
        <taxon>Actinomycetota</taxon>
        <taxon>Actinomycetes</taxon>
        <taxon>Propionibacteriales</taxon>
        <taxon>Nocardioidaceae</taxon>
        <taxon>Aeromicrobium</taxon>
    </lineage>
</organism>
<dbReference type="STRING" id="2041.AERYTH_16605"/>
<evidence type="ECO:0000313" key="2">
    <source>
        <dbReference type="EMBL" id="ALX06202.1"/>
    </source>
</evidence>
<sequence length="80" mass="8298">MRRSCDGRRMSTEPHRSIARAVVGGAVLLVVALVAGAVAIATQTWPVLYVAGVVAVAGLVWLGFGLVARAVELGVRASRD</sequence>
<feature type="transmembrane region" description="Helical" evidence="1">
    <location>
        <begin position="47"/>
        <end position="71"/>
    </location>
</feature>
<evidence type="ECO:0000313" key="3">
    <source>
        <dbReference type="Proteomes" id="UP000067689"/>
    </source>
</evidence>
<dbReference type="PATRIC" id="fig|2041.4.peg.3473"/>
<dbReference type="AlphaFoldDB" id="A0A0U3T6A8"/>
<evidence type="ECO:0000256" key="1">
    <source>
        <dbReference type="SAM" id="Phobius"/>
    </source>
</evidence>
<feature type="transmembrane region" description="Helical" evidence="1">
    <location>
        <begin position="21"/>
        <end position="41"/>
    </location>
</feature>